<protein>
    <submittedName>
        <fullName evidence="1">Uncharacterized protein</fullName>
    </submittedName>
</protein>
<name>A0A4R6J8F6_9ACTN</name>
<sequence length="81" mass="8837">MGAPPDGTGTVFVTLLEPGVFTAIWQGEAENAGDYVDVTGSRHEVVEWLSRCRARVFMAFVPERDEYVAFAANPGHVDLPI</sequence>
<dbReference type="AlphaFoldDB" id="A0A4R6J8F6"/>
<proteinExistence type="predicted"/>
<dbReference type="EMBL" id="SNWR01000002">
    <property type="protein sequence ID" value="TDO31883.1"/>
    <property type="molecule type" value="Genomic_DNA"/>
</dbReference>
<accession>A0A4R6J8F6</accession>
<evidence type="ECO:0000313" key="1">
    <source>
        <dbReference type="EMBL" id="TDO31883.1"/>
    </source>
</evidence>
<comment type="caution">
    <text evidence="1">The sequence shown here is derived from an EMBL/GenBank/DDBJ whole genome shotgun (WGS) entry which is preliminary data.</text>
</comment>
<reference evidence="1 2" key="1">
    <citation type="submission" date="2019-03" db="EMBL/GenBank/DDBJ databases">
        <title>Sequencing the genomes of 1000 actinobacteria strains.</title>
        <authorList>
            <person name="Klenk H.-P."/>
        </authorList>
    </citation>
    <scope>NUCLEOTIDE SEQUENCE [LARGE SCALE GENOMIC DNA]</scope>
    <source>
        <strain evidence="1 2">DSM 43805</strain>
    </source>
</reference>
<keyword evidence="2" id="KW-1185">Reference proteome</keyword>
<organism evidence="1 2">
    <name type="scientific">Paractinoplanes brasiliensis</name>
    <dbReference type="NCBI Taxonomy" id="52695"/>
    <lineage>
        <taxon>Bacteria</taxon>
        <taxon>Bacillati</taxon>
        <taxon>Actinomycetota</taxon>
        <taxon>Actinomycetes</taxon>
        <taxon>Micromonosporales</taxon>
        <taxon>Micromonosporaceae</taxon>
        <taxon>Paractinoplanes</taxon>
    </lineage>
</organism>
<evidence type="ECO:0000313" key="2">
    <source>
        <dbReference type="Proteomes" id="UP000294901"/>
    </source>
</evidence>
<dbReference type="Proteomes" id="UP000294901">
    <property type="component" value="Unassembled WGS sequence"/>
</dbReference>
<gene>
    <name evidence="1" type="ORF">C8E87_7319</name>
</gene>